<evidence type="ECO:0000256" key="2">
    <source>
        <dbReference type="ARBA" id="ARBA00023004"/>
    </source>
</evidence>
<dbReference type="SUPFAM" id="SSF55874">
    <property type="entry name" value="ATPase domain of HSP90 chaperone/DNA topoisomerase II/histidine kinase"/>
    <property type="match status" value="1"/>
</dbReference>
<keyword evidence="1" id="KW-0479">Metal-binding</keyword>
<keyword evidence="3" id="KW-0411">Iron-sulfur</keyword>
<evidence type="ECO:0000256" key="1">
    <source>
        <dbReference type="ARBA" id="ARBA00022723"/>
    </source>
</evidence>
<evidence type="ECO:0000256" key="3">
    <source>
        <dbReference type="ARBA" id="ARBA00023014"/>
    </source>
</evidence>
<accession>A0ABR2P7N2</accession>
<evidence type="ECO:0000259" key="4">
    <source>
        <dbReference type="Pfam" id="PF00330"/>
    </source>
</evidence>
<feature type="domain" description="Aconitase/3-isopropylmalate dehydratase large subunit alpha/beta/alpha" evidence="4">
    <location>
        <begin position="2"/>
        <end position="97"/>
    </location>
</feature>
<dbReference type="InterPro" id="IPR036008">
    <property type="entry name" value="Aconitase_4Fe-4S_dom"/>
</dbReference>
<proteinExistence type="predicted"/>
<sequence length="397" mass="43904">MSVAIVAITSCTSTSNPSVMLGTCLVTKKAYEFGLQVKSWIKINLTPGLGVVTKYLFHSGLHKDSNKKGFNISGYSCTCIGNSGDLDESVANAISRNGITTTFKEPSETSKDGKSVEKSETSAIVEKIRRKGDLNLIGQFKVGFYFVYLLADYVEVVNIHSDVEQYMWKLEAGGAFVIFKDAWNELFEHVKLIGRIHATFELLIGYIYLAASYLNKDFFHSCCLTMYLEKIAYVDDANGANFGTLHDGRSMELLDFSRNLEFHHQSLLYISVQTLQEISINEILLGASVRENVNANIMIDYCFAILFTLFINAPSFGERRKAILQDLDVQIHVVQVVANLVIEEENQQKIVEAGGSHGVPRDSNGNISTLFSEPFGDFDSNGAVLKGSCGVLLDDDS</sequence>
<dbReference type="SUPFAM" id="SSF53732">
    <property type="entry name" value="Aconitase iron-sulfur domain"/>
    <property type="match status" value="1"/>
</dbReference>
<dbReference type="Gene3D" id="3.30.499.10">
    <property type="entry name" value="Aconitase, domain 3"/>
    <property type="match status" value="1"/>
</dbReference>
<dbReference type="InterPro" id="IPR001030">
    <property type="entry name" value="Acoase/IPM_deHydtase_lsu_aba"/>
</dbReference>
<dbReference type="Proteomes" id="UP001396334">
    <property type="component" value="Unassembled WGS sequence"/>
</dbReference>
<organism evidence="5 6">
    <name type="scientific">Hibiscus sabdariffa</name>
    <name type="common">roselle</name>
    <dbReference type="NCBI Taxonomy" id="183260"/>
    <lineage>
        <taxon>Eukaryota</taxon>
        <taxon>Viridiplantae</taxon>
        <taxon>Streptophyta</taxon>
        <taxon>Embryophyta</taxon>
        <taxon>Tracheophyta</taxon>
        <taxon>Spermatophyta</taxon>
        <taxon>Magnoliopsida</taxon>
        <taxon>eudicotyledons</taxon>
        <taxon>Gunneridae</taxon>
        <taxon>Pentapetalae</taxon>
        <taxon>rosids</taxon>
        <taxon>malvids</taxon>
        <taxon>Malvales</taxon>
        <taxon>Malvaceae</taxon>
        <taxon>Malvoideae</taxon>
        <taxon>Hibiscus</taxon>
    </lineage>
</organism>
<evidence type="ECO:0000313" key="5">
    <source>
        <dbReference type="EMBL" id="KAK8984458.1"/>
    </source>
</evidence>
<evidence type="ECO:0000313" key="6">
    <source>
        <dbReference type="Proteomes" id="UP001396334"/>
    </source>
</evidence>
<dbReference type="EMBL" id="JBBPBN010000077">
    <property type="protein sequence ID" value="KAK8984458.1"/>
    <property type="molecule type" value="Genomic_DNA"/>
</dbReference>
<dbReference type="InterPro" id="IPR015931">
    <property type="entry name" value="Acnase/IPM_dHydase_lsu_aba_1/3"/>
</dbReference>
<protein>
    <recommendedName>
        <fullName evidence="4">Aconitase/3-isopropylmalate dehydratase large subunit alpha/beta/alpha domain-containing protein</fullName>
    </recommendedName>
</protein>
<reference evidence="5 6" key="1">
    <citation type="journal article" date="2024" name="G3 (Bethesda)">
        <title>Genome assembly of Hibiscus sabdariffa L. provides insights into metabolisms of medicinal natural products.</title>
        <authorList>
            <person name="Kim T."/>
        </authorList>
    </citation>
    <scope>NUCLEOTIDE SEQUENCE [LARGE SCALE GENOMIC DNA]</scope>
    <source>
        <strain evidence="5">TK-2024</strain>
        <tissue evidence="5">Old leaves</tissue>
    </source>
</reference>
<dbReference type="InterPro" id="IPR036890">
    <property type="entry name" value="HATPase_C_sf"/>
</dbReference>
<dbReference type="PANTHER" id="PTHR11670">
    <property type="entry name" value="ACONITASE/IRON-RESPONSIVE ELEMENT FAMILY MEMBER"/>
    <property type="match status" value="1"/>
</dbReference>
<keyword evidence="2" id="KW-0408">Iron</keyword>
<gene>
    <name evidence="5" type="ORF">V6N11_047681</name>
</gene>
<dbReference type="PRINTS" id="PR00775">
    <property type="entry name" value="HEATSHOCK90"/>
</dbReference>
<dbReference type="Gene3D" id="3.30.565.10">
    <property type="entry name" value="Histidine kinase-like ATPase, C-terminal domain"/>
    <property type="match status" value="1"/>
</dbReference>
<dbReference type="InterPro" id="IPR020575">
    <property type="entry name" value="Hsp90_N"/>
</dbReference>
<comment type="caution">
    <text evidence="5">The sequence shown here is derived from an EMBL/GenBank/DDBJ whole genome shotgun (WGS) entry which is preliminary data.</text>
</comment>
<dbReference type="InterPro" id="IPR006249">
    <property type="entry name" value="Aconitase/IRP2"/>
</dbReference>
<keyword evidence="6" id="KW-1185">Reference proteome</keyword>
<name>A0ABR2P7N2_9ROSI</name>
<dbReference type="Pfam" id="PF00330">
    <property type="entry name" value="Aconitase"/>
    <property type="match status" value="1"/>
</dbReference>